<dbReference type="AlphaFoldDB" id="A0A4Q9MY70"/>
<accession>A0A4Q9MY70</accession>
<sequence>MFSFVYQELRSLRTLRAILPEWPWWRFRLSFAAAGTRAEHLYPSPGQVLPLRWTQPYGEVRMSQLRAPPTPHVKADGMAVPYRDCLAAPGTTVADTGAPVGNPNKNKTCYKCQQEGHVISSAPYSATQTDRQLRLLATAPRMLTMRLEIFDIPSDPPDIMQVCRMLGIRSSTLAANVRRLVSTYLLYLSAATTVVLYQYV</sequence>
<dbReference type="EMBL" id="ML143392">
    <property type="protein sequence ID" value="TBU33009.1"/>
    <property type="molecule type" value="Genomic_DNA"/>
</dbReference>
<gene>
    <name evidence="1" type="ORF">BD311DRAFT_472822</name>
</gene>
<protein>
    <submittedName>
        <fullName evidence="1">Uncharacterized protein</fullName>
    </submittedName>
</protein>
<name>A0A4Q9MY70_9APHY</name>
<dbReference type="Proteomes" id="UP000292957">
    <property type="component" value="Unassembled WGS sequence"/>
</dbReference>
<reference evidence="1" key="1">
    <citation type="submission" date="2019-01" db="EMBL/GenBank/DDBJ databases">
        <title>Draft genome sequences of three monokaryotic isolates of the white-rot basidiomycete fungus Dichomitus squalens.</title>
        <authorList>
            <consortium name="DOE Joint Genome Institute"/>
            <person name="Lopez S.C."/>
            <person name="Andreopoulos B."/>
            <person name="Pangilinan J."/>
            <person name="Lipzen A."/>
            <person name="Riley R."/>
            <person name="Ahrendt S."/>
            <person name="Ng V."/>
            <person name="Barry K."/>
            <person name="Daum C."/>
            <person name="Grigoriev I.V."/>
            <person name="Hilden K.S."/>
            <person name="Makela M.R."/>
            <person name="de Vries R.P."/>
        </authorList>
    </citation>
    <scope>NUCLEOTIDE SEQUENCE [LARGE SCALE GENOMIC DNA]</scope>
    <source>
        <strain evidence="1">OM18370.1</strain>
    </source>
</reference>
<dbReference type="OrthoDB" id="3341596at2759"/>
<proteinExistence type="predicted"/>
<evidence type="ECO:0000313" key="1">
    <source>
        <dbReference type="EMBL" id="TBU33009.1"/>
    </source>
</evidence>
<dbReference type="Gene3D" id="4.10.60.10">
    <property type="entry name" value="Zinc finger, CCHC-type"/>
    <property type="match status" value="1"/>
</dbReference>
<organism evidence="1">
    <name type="scientific">Dichomitus squalens</name>
    <dbReference type="NCBI Taxonomy" id="114155"/>
    <lineage>
        <taxon>Eukaryota</taxon>
        <taxon>Fungi</taxon>
        <taxon>Dikarya</taxon>
        <taxon>Basidiomycota</taxon>
        <taxon>Agaricomycotina</taxon>
        <taxon>Agaricomycetes</taxon>
        <taxon>Polyporales</taxon>
        <taxon>Polyporaceae</taxon>
        <taxon>Dichomitus</taxon>
    </lineage>
</organism>